<accession>A0A9P0F4B2</accession>
<dbReference type="PANTHER" id="PTHR11127">
    <property type="entry name" value="60S RIBOSOMAL PROTEIN L14"/>
    <property type="match status" value="1"/>
</dbReference>
<evidence type="ECO:0000256" key="2">
    <source>
        <dbReference type="ARBA" id="ARBA00022980"/>
    </source>
</evidence>
<keyword evidence="2" id="KW-0689">Ribosomal protein</keyword>
<evidence type="ECO:0000256" key="5">
    <source>
        <dbReference type="ARBA" id="ARBA00035318"/>
    </source>
</evidence>
<keyword evidence="9" id="KW-1185">Reference proteome</keyword>
<dbReference type="InterPro" id="IPR039660">
    <property type="entry name" value="Ribosomal_eL14"/>
</dbReference>
<dbReference type="GO" id="GO:0003723">
    <property type="term" value="F:RNA binding"/>
    <property type="evidence" value="ECO:0007669"/>
    <property type="project" value="InterPro"/>
</dbReference>
<dbReference type="InterPro" id="IPR008991">
    <property type="entry name" value="Translation_prot_SH3-like_sf"/>
</dbReference>
<proteinExistence type="inferred from homology"/>
<evidence type="ECO:0000313" key="9">
    <source>
        <dbReference type="Proteomes" id="UP001152759"/>
    </source>
</evidence>
<dbReference type="InterPro" id="IPR014722">
    <property type="entry name" value="Rib_uL2_dom2"/>
</dbReference>
<keyword evidence="3" id="KW-0687">Ribonucleoprotein</keyword>
<evidence type="ECO:0000259" key="7">
    <source>
        <dbReference type="Pfam" id="PF01929"/>
    </source>
</evidence>
<feature type="compositionally biased region" description="Basic and acidic residues" evidence="6">
    <location>
        <begin position="1"/>
        <end position="10"/>
    </location>
</feature>
<dbReference type="AlphaFoldDB" id="A0A9P0F4B2"/>
<dbReference type="InterPro" id="IPR002784">
    <property type="entry name" value="Ribosomal_eL14_dom"/>
</dbReference>
<feature type="region of interest" description="Disordered" evidence="6">
    <location>
        <begin position="1"/>
        <end position="22"/>
    </location>
</feature>
<reference evidence="8" key="1">
    <citation type="submission" date="2021-12" db="EMBL/GenBank/DDBJ databases">
        <authorList>
            <person name="King R."/>
        </authorList>
    </citation>
    <scope>NUCLEOTIDE SEQUENCE</scope>
</reference>
<evidence type="ECO:0000256" key="3">
    <source>
        <dbReference type="ARBA" id="ARBA00023274"/>
    </source>
</evidence>
<dbReference type="PANTHER" id="PTHR11127:SF2">
    <property type="entry name" value="LARGE RIBOSOMAL SUBUNIT PROTEIN EL14"/>
    <property type="match status" value="1"/>
</dbReference>
<dbReference type="Pfam" id="PF01929">
    <property type="entry name" value="Ribosomal_L14e"/>
    <property type="match status" value="1"/>
</dbReference>
<dbReference type="Proteomes" id="UP001152759">
    <property type="component" value="Chromosome 3"/>
</dbReference>
<dbReference type="GO" id="GO:0022625">
    <property type="term" value="C:cytosolic large ribosomal subunit"/>
    <property type="evidence" value="ECO:0007669"/>
    <property type="project" value="TreeGrafter"/>
</dbReference>
<dbReference type="GO" id="GO:0003735">
    <property type="term" value="F:structural constituent of ribosome"/>
    <property type="evidence" value="ECO:0007669"/>
    <property type="project" value="InterPro"/>
</dbReference>
<dbReference type="CDD" id="cd23702">
    <property type="entry name" value="eL14"/>
    <property type="match status" value="1"/>
</dbReference>
<comment type="similarity">
    <text evidence="1">Belongs to the eukaryotic ribosomal protein eL14 family.</text>
</comment>
<feature type="compositionally biased region" description="Basic residues" evidence="6">
    <location>
        <begin position="11"/>
        <end position="22"/>
    </location>
</feature>
<dbReference type="GO" id="GO:0042273">
    <property type="term" value="P:ribosomal large subunit biogenesis"/>
    <property type="evidence" value="ECO:0007669"/>
    <property type="project" value="TreeGrafter"/>
</dbReference>
<dbReference type="Gene3D" id="2.30.30.30">
    <property type="match status" value="1"/>
</dbReference>
<feature type="region of interest" description="Disordered" evidence="6">
    <location>
        <begin position="189"/>
        <end position="230"/>
    </location>
</feature>
<name>A0A9P0F4B2_BEMTA</name>
<gene>
    <name evidence="8" type="ORF">BEMITA_LOCUS6541</name>
</gene>
<dbReference type="EMBL" id="OU963864">
    <property type="protein sequence ID" value="CAH0387538.1"/>
    <property type="molecule type" value="Genomic_DNA"/>
</dbReference>
<dbReference type="GO" id="GO:0006412">
    <property type="term" value="P:translation"/>
    <property type="evidence" value="ECO:0007669"/>
    <property type="project" value="InterPro"/>
</dbReference>
<organism evidence="8 9">
    <name type="scientific">Bemisia tabaci</name>
    <name type="common">Sweetpotato whitefly</name>
    <name type="synonym">Aleurodes tabaci</name>
    <dbReference type="NCBI Taxonomy" id="7038"/>
    <lineage>
        <taxon>Eukaryota</taxon>
        <taxon>Metazoa</taxon>
        <taxon>Ecdysozoa</taxon>
        <taxon>Arthropoda</taxon>
        <taxon>Hexapoda</taxon>
        <taxon>Insecta</taxon>
        <taxon>Pterygota</taxon>
        <taxon>Neoptera</taxon>
        <taxon>Paraneoptera</taxon>
        <taxon>Hemiptera</taxon>
        <taxon>Sternorrhyncha</taxon>
        <taxon>Aleyrodoidea</taxon>
        <taxon>Aleyrodidae</taxon>
        <taxon>Aleyrodinae</taxon>
        <taxon>Bemisia</taxon>
    </lineage>
</organism>
<feature type="compositionally biased region" description="Basic and acidic residues" evidence="6">
    <location>
        <begin position="189"/>
        <end position="204"/>
    </location>
</feature>
<dbReference type="KEGG" id="btab:109033063"/>
<dbReference type="SUPFAM" id="SSF50104">
    <property type="entry name" value="Translation proteins SH3-like domain"/>
    <property type="match status" value="1"/>
</dbReference>
<dbReference type="OrthoDB" id="1875589at2759"/>
<evidence type="ECO:0000256" key="4">
    <source>
        <dbReference type="ARBA" id="ARBA00035215"/>
    </source>
</evidence>
<sequence>MVEKKPADKKEKKKKPVKKSRAKRRILEGKGFRYNRFVEVGRVILLTGPHYRGKTAAIVDIISEIWVLVDGPLTGVPRIPVYMDHLNLTGLKIDIPRAAKRDVVKKAWIDADIDRQWSKTGVCRALIRAKKMKSMNDFDHYKLKRIKSKRNNILRTYFKKLKAHPKRLAGILQYRRAKKAGKVTRMDKTKLAEFRKKNKEEMKKRGLKRREKALARKSQPKPAKPEVAAK</sequence>
<evidence type="ECO:0000313" key="8">
    <source>
        <dbReference type="EMBL" id="CAH0387538.1"/>
    </source>
</evidence>
<evidence type="ECO:0000256" key="1">
    <source>
        <dbReference type="ARBA" id="ARBA00006592"/>
    </source>
</evidence>
<feature type="domain" description="Large ribosomal subunit protein eL14" evidence="7">
    <location>
        <begin position="77"/>
        <end position="151"/>
    </location>
</feature>
<protein>
    <recommendedName>
        <fullName evidence="4">Large ribosomal subunit protein eL14</fullName>
    </recommendedName>
    <alternativeName>
        <fullName evidence="5">60S ribosomal protein L14</fullName>
    </alternativeName>
</protein>
<evidence type="ECO:0000256" key="6">
    <source>
        <dbReference type="SAM" id="MobiDB-lite"/>
    </source>
</evidence>